<keyword evidence="5" id="KW-0539">Nucleus</keyword>
<evidence type="ECO:0000256" key="3">
    <source>
        <dbReference type="ARBA" id="ARBA00023125"/>
    </source>
</evidence>
<name>A0ABC8XS73_9POAL</name>
<dbReference type="InterPro" id="IPR044837">
    <property type="entry name" value="REM16-like"/>
</dbReference>
<proteinExistence type="predicted"/>
<dbReference type="Pfam" id="PF02362">
    <property type="entry name" value="B3"/>
    <property type="match status" value="1"/>
</dbReference>
<dbReference type="PANTHER" id="PTHR31391">
    <property type="entry name" value="B3 DOMAIN-CONTAINING PROTEIN OS11G0197600-RELATED"/>
    <property type="match status" value="1"/>
</dbReference>
<evidence type="ECO:0000256" key="1">
    <source>
        <dbReference type="ARBA" id="ARBA00004123"/>
    </source>
</evidence>
<keyword evidence="4" id="KW-0804">Transcription</keyword>
<dbReference type="GO" id="GO:0005634">
    <property type="term" value="C:nucleus"/>
    <property type="evidence" value="ECO:0007669"/>
    <property type="project" value="UniProtKB-SubCell"/>
</dbReference>
<evidence type="ECO:0000256" key="2">
    <source>
        <dbReference type="ARBA" id="ARBA00023015"/>
    </source>
</evidence>
<protein>
    <recommendedName>
        <fullName evidence="7">TF-B3 domain-containing protein</fullName>
    </recommendedName>
</protein>
<comment type="subcellular location">
    <subcellularLocation>
        <location evidence="1">Nucleus</location>
    </subcellularLocation>
</comment>
<reference evidence="8" key="1">
    <citation type="submission" date="2024-10" db="EMBL/GenBank/DDBJ databases">
        <authorList>
            <person name="Ryan C."/>
        </authorList>
    </citation>
    <scope>NUCLEOTIDE SEQUENCE [LARGE SCALE GENOMIC DNA]</scope>
</reference>
<dbReference type="GO" id="GO:0003677">
    <property type="term" value="F:DNA binding"/>
    <property type="evidence" value="ECO:0007669"/>
    <property type="project" value="UniProtKB-KW"/>
</dbReference>
<evidence type="ECO:0000259" key="7">
    <source>
        <dbReference type="PROSITE" id="PS50863"/>
    </source>
</evidence>
<evidence type="ECO:0000256" key="5">
    <source>
        <dbReference type="ARBA" id="ARBA00023242"/>
    </source>
</evidence>
<gene>
    <name evidence="8" type="ORF">URODEC1_LOCUS27217</name>
</gene>
<dbReference type="PROSITE" id="PS50863">
    <property type="entry name" value="B3"/>
    <property type="match status" value="1"/>
</dbReference>
<keyword evidence="2" id="KW-0805">Transcription regulation</keyword>
<evidence type="ECO:0000313" key="9">
    <source>
        <dbReference type="Proteomes" id="UP001497457"/>
    </source>
</evidence>
<evidence type="ECO:0000313" key="8">
    <source>
        <dbReference type="EMBL" id="CAL4931738.1"/>
    </source>
</evidence>
<evidence type="ECO:0000256" key="4">
    <source>
        <dbReference type="ARBA" id="ARBA00023163"/>
    </source>
</evidence>
<sequence length="226" mass="25164">MAAASAYEARRQRQIEENKRRIEELGLRHLAAAVIPPQVKQLKVKHKARAPGAAAATAPPRRSGRVANLPEQPDYRENIKKKIVIGPTAVERKAIIKKKIVIGPTAVERRAIAKAKAKATELEGELGADYPTFAKTISQHSATANALVLPPQFCTMHLPEHSEVLTLVVEEDDEFDVQYYKGPSDCRIRSWRGFSIGHKLGDGDCLVFQLIQRRKFKVYIIRAGLT</sequence>
<feature type="region of interest" description="Disordered" evidence="6">
    <location>
        <begin position="44"/>
        <end position="69"/>
    </location>
</feature>
<keyword evidence="3" id="KW-0238">DNA-binding</keyword>
<dbReference type="PANTHER" id="PTHR31391:SF99">
    <property type="entry name" value="B3 DOMAIN-CONTAINING PROTEIN OS06G0194400"/>
    <property type="match status" value="1"/>
</dbReference>
<feature type="domain" description="TF-B3" evidence="7">
    <location>
        <begin position="132"/>
        <end position="224"/>
    </location>
</feature>
<organism evidence="8 9">
    <name type="scientific">Urochloa decumbens</name>
    <dbReference type="NCBI Taxonomy" id="240449"/>
    <lineage>
        <taxon>Eukaryota</taxon>
        <taxon>Viridiplantae</taxon>
        <taxon>Streptophyta</taxon>
        <taxon>Embryophyta</taxon>
        <taxon>Tracheophyta</taxon>
        <taxon>Spermatophyta</taxon>
        <taxon>Magnoliopsida</taxon>
        <taxon>Liliopsida</taxon>
        <taxon>Poales</taxon>
        <taxon>Poaceae</taxon>
        <taxon>PACMAD clade</taxon>
        <taxon>Panicoideae</taxon>
        <taxon>Panicodae</taxon>
        <taxon>Paniceae</taxon>
        <taxon>Melinidinae</taxon>
        <taxon>Urochloa</taxon>
    </lineage>
</organism>
<dbReference type="CDD" id="cd10017">
    <property type="entry name" value="B3_DNA"/>
    <property type="match status" value="1"/>
</dbReference>
<dbReference type="EMBL" id="OZ075125">
    <property type="protein sequence ID" value="CAL4931738.1"/>
    <property type="molecule type" value="Genomic_DNA"/>
</dbReference>
<evidence type="ECO:0000256" key="6">
    <source>
        <dbReference type="SAM" id="MobiDB-lite"/>
    </source>
</evidence>
<accession>A0ABC8XS73</accession>
<dbReference type="Proteomes" id="UP001497457">
    <property type="component" value="Chromosome 15b"/>
</dbReference>
<dbReference type="SUPFAM" id="SSF101936">
    <property type="entry name" value="DNA-binding pseudobarrel domain"/>
    <property type="match status" value="1"/>
</dbReference>
<keyword evidence="9" id="KW-1185">Reference proteome</keyword>
<dbReference type="InterPro" id="IPR015300">
    <property type="entry name" value="DNA-bd_pseudobarrel_sf"/>
</dbReference>
<dbReference type="SMART" id="SM01019">
    <property type="entry name" value="B3"/>
    <property type="match status" value="1"/>
</dbReference>
<dbReference type="Gene3D" id="2.40.330.10">
    <property type="entry name" value="DNA-binding pseudobarrel domain"/>
    <property type="match status" value="1"/>
</dbReference>
<dbReference type="InterPro" id="IPR003340">
    <property type="entry name" value="B3_DNA-bd"/>
</dbReference>
<dbReference type="AlphaFoldDB" id="A0ABC8XS73"/>
<feature type="compositionally biased region" description="Low complexity" evidence="6">
    <location>
        <begin position="50"/>
        <end position="61"/>
    </location>
</feature>